<dbReference type="Gene3D" id="3.30.70.270">
    <property type="match status" value="1"/>
</dbReference>
<evidence type="ECO:0000313" key="5">
    <source>
        <dbReference type="Proteomes" id="UP000000374"/>
    </source>
</evidence>
<evidence type="ECO:0000313" key="4">
    <source>
        <dbReference type="EMBL" id="ABM59018.1"/>
    </source>
</evidence>
<dbReference type="OrthoDB" id="9813903at2"/>
<protein>
    <recommendedName>
        <fullName evidence="1">diguanylate cyclase</fullName>
        <ecNumber evidence="1">2.7.7.65</ecNumber>
    </recommendedName>
</protein>
<reference evidence="5" key="1">
    <citation type="submission" date="2006-12" db="EMBL/GenBank/DDBJ databases">
        <title>Complete sequence of chromosome 1 of Verminephrobacter eiseniae EF01-2.</title>
        <authorList>
            <person name="Copeland A."/>
            <person name="Lucas S."/>
            <person name="Lapidus A."/>
            <person name="Barry K."/>
            <person name="Detter J.C."/>
            <person name="Glavina del Rio T."/>
            <person name="Dalin E."/>
            <person name="Tice H."/>
            <person name="Pitluck S."/>
            <person name="Chertkov O."/>
            <person name="Brettin T."/>
            <person name="Bruce D."/>
            <person name="Han C."/>
            <person name="Tapia R."/>
            <person name="Gilna P."/>
            <person name="Schmutz J."/>
            <person name="Larimer F."/>
            <person name="Land M."/>
            <person name="Hauser L."/>
            <person name="Kyrpides N."/>
            <person name="Kim E."/>
            <person name="Stahl D."/>
            <person name="Richardson P."/>
        </authorList>
    </citation>
    <scope>NUCLEOTIDE SEQUENCE [LARGE SCALE GENOMIC DNA]</scope>
    <source>
        <strain evidence="5">EF01-2</strain>
    </source>
</reference>
<organism evidence="4 5">
    <name type="scientific">Verminephrobacter eiseniae (strain EF01-2)</name>
    <dbReference type="NCBI Taxonomy" id="391735"/>
    <lineage>
        <taxon>Bacteria</taxon>
        <taxon>Pseudomonadati</taxon>
        <taxon>Pseudomonadota</taxon>
        <taxon>Betaproteobacteria</taxon>
        <taxon>Burkholderiales</taxon>
        <taxon>Comamonadaceae</taxon>
        <taxon>Verminephrobacter</taxon>
    </lineage>
</organism>
<dbReference type="InterPro" id="IPR050469">
    <property type="entry name" value="Diguanylate_Cyclase"/>
</dbReference>
<proteinExistence type="predicted"/>
<gene>
    <name evidence="4" type="ordered locus">Veis_3288</name>
</gene>
<dbReference type="SUPFAM" id="SSF55073">
    <property type="entry name" value="Nucleotide cyclase"/>
    <property type="match status" value="1"/>
</dbReference>
<dbReference type="SMART" id="SM00267">
    <property type="entry name" value="GGDEF"/>
    <property type="match status" value="1"/>
</dbReference>
<dbReference type="PANTHER" id="PTHR45138">
    <property type="entry name" value="REGULATORY COMPONENTS OF SENSORY TRANSDUCTION SYSTEM"/>
    <property type="match status" value="1"/>
</dbReference>
<dbReference type="GO" id="GO:0052621">
    <property type="term" value="F:diguanylate cyclase activity"/>
    <property type="evidence" value="ECO:0007669"/>
    <property type="project" value="UniProtKB-EC"/>
</dbReference>
<dbReference type="GO" id="GO:0005886">
    <property type="term" value="C:plasma membrane"/>
    <property type="evidence" value="ECO:0007669"/>
    <property type="project" value="TreeGrafter"/>
</dbReference>
<dbReference type="PROSITE" id="PS50887">
    <property type="entry name" value="GGDEF"/>
    <property type="match status" value="1"/>
</dbReference>
<dbReference type="STRING" id="391735.Veis_3288"/>
<dbReference type="EC" id="2.7.7.65" evidence="1"/>
<dbReference type="AlphaFoldDB" id="A1WN11"/>
<dbReference type="GO" id="GO:0043709">
    <property type="term" value="P:cell adhesion involved in single-species biofilm formation"/>
    <property type="evidence" value="ECO:0007669"/>
    <property type="project" value="TreeGrafter"/>
</dbReference>
<dbReference type="Proteomes" id="UP000000374">
    <property type="component" value="Chromosome"/>
</dbReference>
<dbReference type="KEGG" id="vei:Veis_3288"/>
<dbReference type="eggNOG" id="COG3706">
    <property type="taxonomic scope" value="Bacteria"/>
</dbReference>
<name>A1WN11_VEREI</name>
<dbReference type="CDD" id="cd01949">
    <property type="entry name" value="GGDEF"/>
    <property type="match status" value="1"/>
</dbReference>
<dbReference type="Pfam" id="PF00990">
    <property type="entry name" value="GGDEF"/>
    <property type="match status" value="1"/>
</dbReference>
<sequence>MSDSAASSFVDLRDLRLDAAHALLAQAGGYQTAWQGATAPARYLQGLIDGLCELSLLDPLTGLASRRQLQAVQEREIDRVTRSGETALLLMLAIDHSKPLSDRPEHRAGAMVLQSVARTLSACLRPMDTLACCGDAAFAVVLPACHAGFGQVVAERIRRVVANAPIQLSAAVALDVTVSIGGAFALPGLRSTARLWSDRAEQQLAQARSAGCNRISIEAQADSTVSAEEKSLLFGPRRPPPSGCSLDPADNAY</sequence>
<dbReference type="RefSeq" id="WP_011811010.1">
    <property type="nucleotide sequence ID" value="NC_008786.1"/>
</dbReference>
<evidence type="ECO:0000256" key="2">
    <source>
        <dbReference type="SAM" id="MobiDB-lite"/>
    </source>
</evidence>
<dbReference type="NCBIfam" id="TIGR00254">
    <property type="entry name" value="GGDEF"/>
    <property type="match status" value="1"/>
</dbReference>
<evidence type="ECO:0000259" key="3">
    <source>
        <dbReference type="PROSITE" id="PS50887"/>
    </source>
</evidence>
<dbReference type="PANTHER" id="PTHR45138:SF24">
    <property type="entry name" value="DIGUANYLATE CYCLASE DGCC-RELATED"/>
    <property type="match status" value="1"/>
</dbReference>
<dbReference type="InterPro" id="IPR000160">
    <property type="entry name" value="GGDEF_dom"/>
</dbReference>
<dbReference type="GO" id="GO:1902201">
    <property type="term" value="P:negative regulation of bacterial-type flagellum-dependent cell motility"/>
    <property type="evidence" value="ECO:0007669"/>
    <property type="project" value="TreeGrafter"/>
</dbReference>
<keyword evidence="5" id="KW-1185">Reference proteome</keyword>
<feature type="domain" description="GGDEF" evidence="3">
    <location>
        <begin position="85"/>
        <end position="220"/>
    </location>
</feature>
<accession>A1WN11</accession>
<feature type="region of interest" description="Disordered" evidence="2">
    <location>
        <begin position="229"/>
        <end position="253"/>
    </location>
</feature>
<dbReference type="EMBL" id="CP000542">
    <property type="protein sequence ID" value="ABM59018.1"/>
    <property type="molecule type" value="Genomic_DNA"/>
</dbReference>
<dbReference type="InterPro" id="IPR029787">
    <property type="entry name" value="Nucleotide_cyclase"/>
</dbReference>
<dbReference type="GeneID" id="76461735"/>
<dbReference type="HOGENOM" id="CLU_000445_11_16_4"/>
<evidence type="ECO:0000256" key="1">
    <source>
        <dbReference type="ARBA" id="ARBA00012528"/>
    </source>
</evidence>
<dbReference type="InterPro" id="IPR043128">
    <property type="entry name" value="Rev_trsase/Diguanyl_cyclase"/>
</dbReference>